<evidence type="ECO:0000259" key="2">
    <source>
        <dbReference type="Pfam" id="PF04073"/>
    </source>
</evidence>
<accession>A0ABS1SMG1</accession>
<proteinExistence type="predicted"/>
<dbReference type="Gene3D" id="3.90.960.10">
    <property type="entry name" value="YbaK/aminoacyl-tRNA synthetase-associated domain"/>
    <property type="match status" value="1"/>
</dbReference>
<dbReference type="Proteomes" id="UP001646141">
    <property type="component" value="Unassembled WGS sequence"/>
</dbReference>
<evidence type="ECO:0000313" key="4">
    <source>
        <dbReference type="Proteomes" id="UP001646141"/>
    </source>
</evidence>
<dbReference type="PANTHER" id="PTHR30411">
    <property type="entry name" value="CYTOPLASMIC PROTEIN"/>
    <property type="match status" value="1"/>
</dbReference>
<feature type="compositionally biased region" description="Low complexity" evidence="1">
    <location>
        <begin position="1"/>
        <end position="20"/>
    </location>
</feature>
<dbReference type="InterPro" id="IPR007214">
    <property type="entry name" value="YbaK/aa-tRNA-synth-assoc-dom"/>
</dbReference>
<dbReference type="PANTHER" id="PTHR30411:SF1">
    <property type="entry name" value="CYTOPLASMIC PROTEIN"/>
    <property type="match status" value="1"/>
</dbReference>
<evidence type="ECO:0000313" key="3">
    <source>
        <dbReference type="EMBL" id="MBL3689356.1"/>
    </source>
</evidence>
<gene>
    <name evidence="3" type="ORF">D3226_05190</name>
</gene>
<dbReference type="EMBL" id="QYAD01000001">
    <property type="protein sequence ID" value="MBL3689356.1"/>
    <property type="molecule type" value="Genomic_DNA"/>
</dbReference>
<organism evidence="3 4">
    <name type="scientific">Leucobacter chromiireducens subsp. chromiireducens</name>
    <dbReference type="NCBI Taxonomy" id="660067"/>
    <lineage>
        <taxon>Bacteria</taxon>
        <taxon>Bacillati</taxon>
        <taxon>Actinomycetota</taxon>
        <taxon>Actinomycetes</taxon>
        <taxon>Micrococcales</taxon>
        <taxon>Microbacteriaceae</taxon>
        <taxon>Leucobacter</taxon>
    </lineage>
</organism>
<dbReference type="SUPFAM" id="SSF55826">
    <property type="entry name" value="YbaK/ProRS associated domain"/>
    <property type="match status" value="1"/>
</dbReference>
<sequence>MCLQIPTATSSASVTPTSRPAPHHPVESLPVNTTRVREHLASLGFTGEILEFAESSATVELAAEKVGTEPARIAKTLGFTDPDDTERAVLVVAAGDARVNGGRFKREFGAKPRMLQGEAVLELTGYPIGGVCPFAPAPGARVFLDASLRRFATVFPAAGTATSAVEIPVERLVELTGAEGWVDVTLGWQPDEV</sequence>
<name>A0ABS1SMG1_9MICO</name>
<feature type="region of interest" description="Disordered" evidence="1">
    <location>
        <begin position="1"/>
        <end position="28"/>
    </location>
</feature>
<reference evidence="3 4" key="1">
    <citation type="submission" date="2018-09" db="EMBL/GenBank/DDBJ databases">
        <title>Comparative genomics of Leucobacter spp.</title>
        <authorList>
            <person name="Reis A.C."/>
            <person name="Kolvenbach B.A."/>
            <person name="Corvini P.F.X."/>
            <person name="Nunes O.C."/>
        </authorList>
    </citation>
    <scope>NUCLEOTIDE SEQUENCE [LARGE SCALE GENOMIC DNA]</scope>
    <source>
        <strain evidence="3 4">L-1</strain>
    </source>
</reference>
<dbReference type="CDD" id="cd04333">
    <property type="entry name" value="ProX_deacylase"/>
    <property type="match status" value="1"/>
</dbReference>
<keyword evidence="4" id="KW-1185">Reference proteome</keyword>
<evidence type="ECO:0000256" key="1">
    <source>
        <dbReference type="SAM" id="MobiDB-lite"/>
    </source>
</evidence>
<protein>
    <submittedName>
        <fullName evidence="3">YbaK/EbsC family protein</fullName>
    </submittedName>
</protein>
<comment type="caution">
    <text evidence="3">The sequence shown here is derived from an EMBL/GenBank/DDBJ whole genome shotgun (WGS) entry which is preliminary data.</text>
</comment>
<dbReference type="Pfam" id="PF04073">
    <property type="entry name" value="tRNA_edit"/>
    <property type="match status" value="1"/>
</dbReference>
<dbReference type="InterPro" id="IPR036754">
    <property type="entry name" value="YbaK/aa-tRNA-synt-asso_dom_sf"/>
</dbReference>
<feature type="domain" description="YbaK/aminoacyl-tRNA synthetase-associated" evidence="2">
    <location>
        <begin position="54"/>
        <end position="174"/>
    </location>
</feature>